<protein>
    <submittedName>
        <fullName evidence="2">Uncharacterized protein</fullName>
    </submittedName>
</protein>
<feature type="non-terminal residue" evidence="2">
    <location>
        <position position="115"/>
    </location>
</feature>
<keyword evidence="1" id="KW-0472">Membrane</keyword>
<gene>
    <name evidence="2" type="ORF">TrRE_jg10506</name>
</gene>
<feature type="transmembrane region" description="Helical" evidence="1">
    <location>
        <begin position="77"/>
        <end position="101"/>
    </location>
</feature>
<evidence type="ECO:0000256" key="1">
    <source>
        <dbReference type="SAM" id="Phobius"/>
    </source>
</evidence>
<name>A0A9W7G1J9_9STRA</name>
<accession>A0A9W7G1J9</accession>
<evidence type="ECO:0000313" key="3">
    <source>
        <dbReference type="Proteomes" id="UP001165082"/>
    </source>
</evidence>
<proteinExistence type="predicted"/>
<organism evidence="2 3">
    <name type="scientific">Triparma retinervis</name>
    <dbReference type="NCBI Taxonomy" id="2557542"/>
    <lineage>
        <taxon>Eukaryota</taxon>
        <taxon>Sar</taxon>
        <taxon>Stramenopiles</taxon>
        <taxon>Ochrophyta</taxon>
        <taxon>Bolidophyceae</taxon>
        <taxon>Parmales</taxon>
        <taxon>Triparmaceae</taxon>
        <taxon>Triparma</taxon>
    </lineage>
</organism>
<keyword evidence="3" id="KW-1185">Reference proteome</keyword>
<comment type="caution">
    <text evidence="2">The sequence shown here is derived from an EMBL/GenBank/DDBJ whole genome shotgun (WGS) entry which is preliminary data.</text>
</comment>
<dbReference type="AlphaFoldDB" id="A0A9W7G1J9"/>
<dbReference type="Proteomes" id="UP001165082">
    <property type="component" value="Unassembled WGS sequence"/>
</dbReference>
<feature type="transmembrane region" description="Helical" evidence="1">
    <location>
        <begin position="44"/>
        <end position="65"/>
    </location>
</feature>
<reference evidence="2" key="1">
    <citation type="submission" date="2022-07" db="EMBL/GenBank/DDBJ databases">
        <title>Genome analysis of Parmales, a sister group of diatoms, reveals the evolutionary specialization of diatoms from phago-mixotrophs to photoautotrophs.</title>
        <authorList>
            <person name="Ban H."/>
            <person name="Sato S."/>
            <person name="Yoshikawa S."/>
            <person name="Kazumasa Y."/>
            <person name="Nakamura Y."/>
            <person name="Ichinomiya M."/>
            <person name="Saitoh K."/>
            <person name="Sato N."/>
            <person name="Blanc-Mathieu R."/>
            <person name="Endo H."/>
            <person name="Kuwata A."/>
            <person name="Ogata H."/>
        </authorList>
    </citation>
    <scope>NUCLEOTIDE SEQUENCE</scope>
</reference>
<evidence type="ECO:0000313" key="2">
    <source>
        <dbReference type="EMBL" id="GMI29069.1"/>
    </source>
</evidence>
<dbReference type="EMBL" id="BRXZ01007494">
    <property type="protein sequence ID" value="GMI29069.1"/>
    <property type="molecule type" value="Genomic_DNA"/>
</dbReference>
<keyword evidence="1" id="KW-0812">Transmembrane</keyword>
<sequence length="115" mass="12560">MSTTTSPISHPTSSSTLTFVVCFVFLAFLHFTSGLRRNRELKDFDLYLAINLGFNLWIAAILAVYAFDALGGRGNVVISGALFFPVFVASLASILAARGGVRIVSRIRDRMEGEK</sequence>
<keyword evidence="1" id="KW-1133">Transmembrane helix</keyword>
<feature type="transmembrane region" description="Helical" evidence="1">
    <location>
        <begin position="12"/>
        <end position="32"/>
    </location>
</feature>